<name>A0ABX1JHF0_9PSEU</name>
<keyword evidence="11 12" id="KW-0100">Branched-chain amino acid biosynthesis</keyword>
<comment type="pathway">
    <text evidence="3 12">Amino-acid biosynthesis; L-leucine biosynthesis; L-leucine from 3-methyl-2-oxobutanoate: step 2/4.</text>
</comment>
<dbReference type="InterPro" id="IPR004430">
    <property type="entry name" value="3-IsopropMal_deHydase_lsu"/>
</dbReference>
<evidence type="ECO:0000256" key="3">
    <source>
        <dbReference type="ARBA" id="ARBA00004729"/>
    </source>
</evidence>
<comment type="caution">
    <text evidence="14">The sequence shown here is derived from an EMBL/GenBank/DDBJ whole genome shotgun (WGS) entry which is preliminary data.</text>
</comment>
<dbReference type="NCBIfam" id="NF004016">
    <property type="entry name" value="PRK05478.1"/>
    <property type="match status" value="1"/>
</dbReference>
<feature type="binding site" evidence="12">
    <location>
        <position position="410"/>
    </location>
    <ligand>
        <name>[4Fe-4S] cluster</name>
        <dbReference type="ChEBI" id="CHEBI:49883"/>
    </ligand>
</feature>
<feature type="binding site" evidence="12">
    <location>
        <position position="347"/>
    </location>
    <ligand>
        <name>[4Fe-4S] cluster</name>
        <dbReference type="ChEBI" id="CHEBI:49883"/>
    </ligand>
</feature>
<evidence type="ECO:0000259" key="13">
    <source>
        <dbReference type="Pfam" id="PF00330"/>
    </source>
</evidence>
<keyword evidence="5 12" id="KW-0004">4Fe-4S</keyword>
<keyword evidence="10 12" id="KW-0456">Lyase</keyword>
<keyword evidence="8 12" id="KW-0408">Iron</keyword>
<dbReference type="RefSeq" id="WP_168520766.1">
    <property type="nucleotide sequence ID" value="NZ_JAAXLS010000040.1"/>
</dbReference>
<dbReference type="HAMAP" id="MF_01026">
    <property type="entry name" value="LeuC_type1"/>
    <property type="match status" value="1"/>
</dbReference>
<dbReference type="InterPro" id="IPR033941">
    <property type="entry name" value="IPMI_cat"/>
</dbReference>
<reference evidence="14 15" key="1">
    <citation type="submission" date="2020-04" db="EMBL/GenBank/DDBJ databases">
        <title>Novel species.</title>
        <authorList>
            <person name="Teo W.F.A."/>
            <person name="Lipun K."/>
            <person name="Srisuk N."/>
            <person name="Duangmal K."/>
        </authorList>
    </citation>
    <scope>NUCLEOTIDE SEQUENCE [LARGE SCALE GENOMIC DNA]</scope>
    <source>
        <strain evidence="14 15">K13G38</strain>
    </source>
</reference>
<keyword evidence="9 12" id="KW-0411">Iron-sulfur</keyword>
<dbReference type="Proteomes" id="UP000715441">
    <property type="component" value="Unassembled WGS sequence"/>
</dbReference>
<protein>
    <recommendedName>
        <fullName evidence="12">3-isopropylmalate dehydratase large subunit</fullName>
        <ecNumber evidence="12">4.2.1.33</ecNumber>
    </recommendedName>
    <alternativeName>
        <fullName evidence="12">Alpha-IPM isomerase</fullName>
        <shortName evidence="12">IPMI</shortName>
    </alternativeName>
    <alternativeName>
        <fullName evidence="12">Isopropylmalate isomerase</fullName>
    </alternativeName>
</protein>
<dbReference type="PANTHER" id="PTHR43822">
    <property type="entry name" value="HOMOACONITASE, MITOCHONDRIAL-RELATED"/>
    <property type="match status" value="1"/>
</dbReference>
<dbReference type="InterPro" id="IPR015931">
    <property type="entry name" value="Acnase/IPM_dHydase_lsu_aba_1/3"/>
</dbReference>
<dbReference type="PANTHER" id="PTHR43822:SF9">
    <property type="entry name" value="3-ISOPROPYLMALATE DEHYDRATASE"/>
    <property type="match status" value="1"/>
</dbReference>
<evidence type="ECO:0000256" key="9">
    <source>
        <dbReference type="ARBA" id="ARBA00023014"/>
    </source>
</evidence>
<dbReference type="Pfam" id="PF00330">
    <property type="entry name" value="Aconitase"/>
    <property type="match status" value="1"/>
</dbReference>
<dbReference type="InterPro" id="IPR050067">
    <property type="entry name" value="IPM_dehydratase_rel_enz"/>
</dbReference>
<evidence type="ECO:0000256" key="10">
    <source>
        <dbReference type="ARBA" id="ARBA00023239"/>
    </source>
</evidence>
<gene>
    <name evidence="12 14" type="primary">leuC</name>
    <name evidence="14" type="ORF">HFP15_32880</name>
</gene>
<keyword evidence="7 12" id="KW-0479">Metal-binding</keyword>
<dbReference type="InterPro" id="IPR036008">
    <property type="entry name" value="Aconitase_4Fe-4S_dom"/>
</dbReference>
<keyword evidence="15" id="KW-1185">Reference proteome</keyword>
<sequence length="467" mass="49847">MGETLAEKVWRGHVVRSQPGAADLLYIDLHLLHEINTPIAFDGLRAAGRAVRRPDLTLGTEDHLVPTGDLFRVIREPAMRRQAALLAENCAEYGIEIYRRGDPQRGIAHVIAPELGLVHPGMTVVCCDSHTTTMGAFGALAIGIGTSQVEHVLATQTLSLTRPKTMRVTVTGELGAGVSGKDLILALIAQIGTAGGQGYLIEYQGSAIEALSMEARMTICNMTVEAGSRTGLIAPDATTIDYLRGRPHAPTEQAWDDEAAYWLSLRSDEDAVFDREVVLDGDKISPFVTWGTNPAQAVPLDSTVPDPASFPEPARRAAAERALAYMDLAPGTFLRDVPIDAVFIGSCTNGRIEDLRAAAEVLRDRRVAPGVEFYLVPGSDAVRAQAVEEGLEEIFTAAGVQLRTSGCSLCAAVNEDRLRPGQRAASTNNRNFEGRQGKGARTHVVSPAVAAASAVTGRLTAPKDLDS</sequence>
<evidence type="ECO:0000256" key="1">
    <source>
        <dbReference type="ARBA" id="ARBA00000491"/>
    </source>
</evidence>
<comment type="catalytic activity">
    <reaction evidence="1 12">
        <text>(2R,3S)-3-isopropylmalate = (2S)-2-isopropylmalate</text>
        <dbReference type="Rhea" id="RHEA:32287"/>
        <dbReference type="ChEBI" id="CHEBI:1178"/>
        <dbReference type="ChEBI" id="CHEBI:35121"/>
        <dbReference type="EC" id="4.2.1.33"/>
    </reaction>
</comment>
<evidence type="ECO:0000256" key="6">
    <source>
        <dbReference type="ARBA" id="ARBA00022605"/>
    </source>
</evidence>
<evidence type="ECO:0000256" key="4">
    <source>
        <dbReference type="ARBA" id="ARBA00022430"/>
    </source>
</evidence>
<keyword evidence="6 12" id="KW-0028">Amino-acid biosynthesis</keyword>
<dbReference type="InterPro" id="IPR018136">
    <property type="entry name" value="Aconitase_4Fe-4S_BS"/>
</dbReference>
<dbReference type="GO" id="GO:0003861">
    <property type="term" value="F:3-isopropylmalate dehydratase activity"/>
    <property type="evidence" value="ECO:0007669"/>
    <property type="project" value="UniProtKB-EC"/>
</dbReference>
<comment type="subunit">
    <text evidence="12">Heterodimer of LeuC and LeuD.</text>
</comment>
<dbReference type="InterPro" id="IPR001030">
    <property type="entry name" value="Acoase/IPM_deHydtase_lsu_aba"/>
</dbReference>
<dbReference type="CDD" id="cd01583">
    <property type="entry name" value="IPMI"/>
    <property type="match status" value="1"/>
</dbReference>
<evidence type="ECO:0000313" key="15">
    <source>
        <dbReference type="Proteomes" id="UP000715441"/>
    </source>
</evidence>
<comment type="function">
    <text evidence="2 12">Catalyzes the isomerization between 2-isopropylmalate and 3-isopropylmalate, via the formation of 2-isopropylmaleate.</text>
</comment>
<keyword evidence="4 12" id="KW-0432">Leucine biosynthesis</keyword>
<feature type="binding site" evidence="12">
    <location>
        <position position="407"/>
    </location>
    <ligand>
        <name>[4Fe-4S] cluster</name>
        <dbReference type="ChEBI" id="CHEBI:49883"/>
    </ligand>
</feature>
<dbReference type="EMBL" id="JAAXLS010000040">
    <property type="protein sequence ID" value="NKQ57667.1"/>
    <property type="molecule type" value="Genomic_DNA"/>
</dbReference>
<evidence type="ECO:0000313" key="14">
    <source>
        <dbReference type="EMBL" id="NKQ57667.1"/>
    </source>
</evidence>
<evidence type="ECO:0000256" key="2">
    <source>
        <dbReference type="ARBA" id="ARBA00002695"/>
    </source>
</evidence>
<evidence type="ECO:0000256" key="8">
    <source>
        <dbReference type="ARBA" id="ARBA00023004"/>
    </source>
</evidence>
<organism evidence="14 15">
    <name type="scientific">Amycolatopsis acididurans</name>
    <dbReference type="NCBI Taxonomy" id="2724524"/>
    <lineage>
        <taxon>Bacteria</taxon>
        <taxon>Bacillati</taxon>
        <taxon>Actinomycetota</taxon>
        <taxon>Actinomycetes</taxon>
        <taxon>Pseudonocardiales</taxon>
        <taxon>Pseudonocardiaceae</taxon>
        <taxon>Amycolatopsis</taxon>
    </lineage>
</organism>
<dbReference type="NCBIfam" id="TIGR00170">
    <property type="entry name" value="leuC"/>
    <property type="match status" value="1"/>
</dbReference>
<dbReference type="NCBIfam" id="NF009116">
    <property type="entry name" value="PRK12466.1"/>
    <property type="match status" value="1"/>
</dbReference>
<feature type="domain" description="Aconitase/3-isopropylmalate dehydratase large subunit alpha/beta/alpha" evidence="13">
    <location>
        <begin position="7"/>
        <end position="457"/>
    </location>
</feature>
<comment type="similarity">
    <text evidence="12">Belongs to the aconitase/IPM isomerase family. LeuC type 1 subfamily.</text>
</comment>
<dbReference type="EC" id="4.2.1.33" evidence="12"/>
<dbReference type="SUPFAM" id="SSF53732">
    <property type="entry name" value="Aconitase iron-sulfur domain"/>
    <property type="match status" value="1"/>
</dbReference>
<dbReference type="Gene3D" id="3.30.499.10">
    <property type="entry name" value="Aconitase, domain 3"/>
    <property type="match status" value="2"/>
</dbReference>
<comment type="cofactor">
    <cofactor evidence="12">
        <name>[4Fe-4S] cluster</name>
        <dbReference type="ChEBI" id="CHEBI:49883"/>
    </cofactor>
    <text evidence="12">Binds 1 [4Fe-4S] cluster per subunit.</text>
</comment>
<accession>A0ABX1JHF0</accession>
<proteinExistence type="inferred from homology"/>
<evidence type="ECO:0000256" key="5">
    <source>
        <dbReference type="ARBA" id="ARBA00022485"/>
    </source>
</evidence>
<evidence type="ECO:0000256" key="7">
    <source>
        <dbReference type="ARBA" id="ARBA00022723"/>
    </source>
</evidence>
<evidence type="ECO:0000256" key="12">
    <source>
        <dbReference type="HAMAP-Rule" id="MF_01026"/>
    </source>
</evidence>
<dbReference type="PRINTS" id="PR00415">
    <property type="entry name" value="ACONITASE"/>
</dbReference>
<evidence type="ECO:0000256" key="11">
    <source>
        <dbReference type="ARBA" id="ARBA00023304"/>
    </source>
</evidence>
<dbReference type="PROSITE" id="PS00450">
    <property type="entry name" value="ACONITASE_1"/>
    <property type="match status" value="1"/>
</dbReference>